<dbReference type="SUPFAM" id="SSF53187">
    <property type="entry name" value="Zn-dependent exopeptidases"/>
    <property type="match status" value="1"/>
</dbReference>
<evidence type="ECO:0000256" key="3">
    <source>
        <dbReference type="ARBA" id="ARBA00022801"/>
    </source>
</evidence>
<protein>
    <recommendedName>
        <fullName evidence="2">N-acetylmuramoyl-L-alanine amidase</fullName>
        <ecNumber evidence="2">3.5.1.28</ecNumber>
    </recommendedName>
</protein>
<evidence type="ECO:0000259" key="6">
    <source>
        <dbReference type="SMART" id="SM00646"/>
    </source>
</evidence>
<accession>A0A6A1I7Z4</accession>
<comment type="caution">
    <text evidence="7">The sequence shown here is derived from an EMBL/GenBank/DDBJ whole genome shotgun (WGS) entry which is preliminary data.</text>
</comment>
<evidence type="ECO:0000256" key="2">
    <source>
        <dbReference type="ARBA" id="ARBA00011901"/>
    </source>
</evidence>
<feature type="domain" description="MurNAc-LAA" evidence="6">
    <location>
        <begin position="245"/>
        <end position="355"/>
    </location>
</feature>
<feature type="signal peptide" evidence="5">
    <location>
        <begin position="1"/>
        <end position="23"/>
    </location>
</feature>
<dbReference type="Proteomes" id="UP000441162">
    <property type="component" value="Unassembled WGS sequence"/>
</dbReference>
<dbReference type="CDD" id="cd02696">
    <property type="entry name" value="MurNAc-LAA"/>
    <property type="match status" value="1"/>
</dbReference>
<proteinExistence type="predicted"/>
<dbReference type="InterPro" id="IPR002508">
    <property type="entry name" value="MurNAc-LAA_cat"/>
</dbReference>
<dbReference type="Pfam" id="PF01520">
    <property type="entry name" value="Amidase_3"/>
    <property type="match status" value="1"/>
</dbReference>
<organism evidence="7 8">
    <name type="scientific">Phocaeicola dorei</name>
    <dbReference type="NCBI Taxonomy" id="357276"/>
    <lineage>
        <taxon>Bacteria</taxon>
        <taxon>Pseudomonadati</taxon>
        <taxon>Bacteroidota</taxon>
        <taxon>Bacteroidia</taxon>
        <taxon>Bacteroidales</taxon>
        <taxon>Bacteroidaceae</taxon>
        <taxon>Phocaeicola</taxon>
    </lineage>
</organism>
<dbReference type="PANTHER" id="PTHR30404:SF0">
    <property type="entry name" value="N-ACETYLMURAMOYL-L-ALANINE AMIDASE AMIC"/>
    <property type="match status" value="1"/>
</dbReference>
<keyword evidence="3" id="KW-0378">Hydrolase</keyword>
<feature type="region of interest" description="Disordered" evidence="4">
    <location>
        <begin position="135"/>
        <end position="167"/>
    </location>
</feature>
<feature type="chain" id="PRO_5025349755" description="N-acetylmuramoyl-L-alanine amidase" evidence="5">
    <location>
        <begin position="24"/>
        <end position="359"/>
    </location>
</feature>
<evidence type="ECO:0000313" key="8">
    <source>
        <dbReference type="Proteomes" id="UP000441162"/>
    </source>
</evidence>
<dbReference type="SMART" id="SM00646">
    <property type="entry name" value="Ami_3"/>
    <property type="match status" value="1"/>
</dbReference>
<dbReference type="EC" id="3.5.1.28" evidence="2"/>
<feature type="compositionally biased region" description="Low complexity" evidence="4">
    <location>
        <begin position="141"/>
        <end position="160"/>
    </location>
</feature>
<reference evidence="7 8" key="1">
    <citation type="journal article" date="2019" name="Nat. Med.">
        <title>A library of human gut bacterial isolates paired with longitudinal multiomics data enables mechanistic microbiome research.</title>
        <authorList>
            <person name="Poyet M."/>
            <person name="Groussin M."/>
            <person name="Gibbons S.M."/>
            <person name="Avila-Pacheco J."/>
            <person name="Jiang X."/>
            <person name="Kearney S.M."/>
            <person name="Perrotta A.R."/>
            <person name="Berdy B."/>
            <person name="Zhao S."/>
            <person name="Lieberman T.D."/>
            <person name="Swanson P.K."/>
            <person name="Smith M."/>
            <person name="Roesemann S."/>
            <person name="Alexander J.E."/>
            <person name="Rich S.A."/>
            <person name="Livny J."/>
            <person name="Vlamakis H."/>
            <person name="Clish C."/>
            <person name="Bullock K."/>
            <person name="Deik A."/>
            <person name="Scott J."/>
            <person name="Pierce K.A."/>
            <person name="Xavier R.J."/>
            <person name="Alm E.J."/>
        </authorList>
    </citation>
    <scope>NUCLEOTIDE SEQUENCE [LARGE SCALE GENOMIC DNA]</scope>
    <source>
        <strain evidence="7 8">BIOML-A4</strain>
    </source>
</reference>
<sequence length="359" mass="39364">MLKKLVFVFALLSCLMFSLTAFASEITDVRWGVDKTNVLRFVVDCDKPTGYKITFDGNTMLITMDADLNSKVGRAHKIKSDIANEMRLDTSEGKTVLKVPLQKAIGSKDYKGFTLKKDPVTKRPDRIVIDVMANKRQASEPAKTTPAGGKTTTDKTPTPAVSKTAYRTSGGLKDKRITLDAGHGGSDPGAVGAKGTKEKDITLKITQKVEELLKKKGAKVTMTRVKDVDVYGVNATDAQELQARVDVAENSAADLFISLHINASVNKNVGGFSSYYYPKTSHDARVATAIQKRMTNNFGLDDLGIRQANFYVNKRSSMPSALIEMAFITNAKEEKLLNSNWFQSKLAKAIADGIEDYFK</sequence>
<evidence type="ECO:0000256" key="5">
    <source>
        <dbReference type="SAM" id="SignalP"/>
    </source>
</evidence>
<dbReference type="RefSeq" id="WP_149943669.1">
    <property type="nucleotide sequence ID" value="NZ_VVZA01000097.1"/>
</dbReference>
<evidence type="ECO:0000313" key="7">
    <source>
        <dbReference type="EMBL" id="KAA5399536.1"/>
    </source>
</evidence>
<evidence type="ECO:0000256" key="4">
    <source>
        <dbReference type="SAM" id="MobiDB-lite"/>
    </source>
</evidence>
<dbReference type="PANTHER" id="PTHR30404">
    <property type="entry name" value="N-ACETYLMURAMOYL-L-ALANINE AMIDASE"/>
    <property type="match status" value="1"/>
</dbReference>
<keyword evidence="5" id="KW-0732">Signal</keyword>
<comment type="catalytic activity">
    <reaction evidence="1">
        <text>Hydrolyzes the link between N-acetylmuramoyl residues and L-amino acid residues in certain cell-wall glycopeptides.</text>
        <dbReference type="EC" id="3.5.1.28"/>
    </reaction>
</comment>
<evidence type="ECO:0000256" key="1">
    <source>
        <dbReference type="ARBA" id="ARBA00001561"/>
    </source>
</evidence>
<dbReference type="EMBL" id="VVZA01000097">
    <property type="protein sequence ID" value="KAA5399536.1"/>
    <property type="molecule type" value="Genomic_DNA"/>
</dbReference>
<dbReference type="InterPro" id="IPR050695">
    <property type="entry name" value="N-acetylmuramoyl_amidase_3"/>
</dbReference>
<dbReference type="GO" id="GO:0009253">
    <property type="term" value="P:peptidoglycan catabolic process"/>
    <property type="evidence" value="ECO:0007669"/>
    <property type="project" value="InterPro"/>
</dbReference>
<dbReference type="GO" id="GO:0030288">
    <property type="term" value="C:outer membrane-bounded periplasmic space"/>
    <property type="evidence" value="ECO:0007669"/>
    <property type="project" value="TreeGrafter"/>
</dbReference>
<dbReference type="AlphaFoldDB" id="A0A6A1I7Z4"/>
<name>A0A6A1I7Z4_9BACT</name>
<dbReference type="Gene3D" id="3.40.630.40">
    <property type="entry name" value="Zn-dependent exopeptidases"/>
    <property type="match status" value="1"/>
</dbReference>
<dbReference type="GO" id="GO:0008745">
    <property type="term" value="F:N-acetylmuramoyl-L-alanine amidase activity"/>
    <property type="evidence" value="ECO:0007669"/>
    <property type="project" value="UniProtKB-EC"/>
</dbReference>
<gene>
    <name evidence="7" type="ORF">F2Y51_24410</name>
</gene>